<evidence type="ECO:0000259" key="1">
    <source>
        <dbReference type="Pfam" id="PF04146"/>
    </source>
</evidence>
<dbReference type="InterPro" id="IPR035979">
    <property type="entry name" value="RBD_domain_sf"/>
</dbReference>
<dbReference type="GO" id="GO:0003723">
    <property type="term" value="F:RNA binding"/>
    <property type="evidence" value="ECO:0007669"/>
    <property type="project" value="InterPro"/>
</dbReference>
<dbReference type="CDD" id="cd00590">
    <property type="entry name" value="RRM_SF"/>
    <property type="match status" value="1"/>
</dbReference>
<dbReference type="AlphaFoldDB" id="A0A8H6W487"/>
<protein>
    <recommendedName>
        <fullName evidence="1">YTH domain-containing protein</fullName>
    </recommendedName>
</protein>
<dbReference type="EMBL" id="JACAZF010000006">
    <property type="protein sequence ID" value="KAF7302296.1"/>
    <property type="molecule type" value="Genomic_DNA"/>
</dbReference>
<dbReference type="Gene3D" id="3.10.590.10">
    <property type="entry name" value="ph1033 like domains"/>
    <property type="match status" value="1"/>
</dbReference>
<keyword evidence="3" id="KW-1185">Reference proteome</keyword>
<evidence type="ECO:0000313" key="2">
    <source>
        <dbReference type="EMBL" id="KAF7302296.1"/>
    </source>
</evidence>
<dbReference type="Proteomes" id="UP000636479">
    <property type="component" value="Unassembled WGS sequence"/>
</dbReference>
<evidence type="ECO:0000313" key="3">
    <source>
        <dbReference type="Proteomes" id="UP000636479"/>
    </source>
</evidence>
<proteinExistence type="predicted"/>
<dbReference type="RefSeq" id="XP_037220296.1">
    <property type="nucleotide sequence ID" value="XM_037364652.1"/>
</dbReference>
<gene>
    <name evidence="2" type="ORF">MIND_00797100</name>
</gene>
<accession>A0A8H6W487</accession>
<reference evidence="2" key="1">
    <citation type="submission" date="2020-05" db="EMBL/GenBank/DDBJ databases">
        <title>Mycena genomes resolve the evolution of fungal bioluminescence.</title>
        <authorList>
            <person name="Tsai I.J."/>
        </authorList>
    </citation>
    <scope>NUCLEOTIDE SEQUENCE</scope>
    <source>
        <strain evidence="2">171206Taipei</strain>
    </source>
</reference>
<sequence>MTSHNLVGNESKSSLKPPKPAQFFVFTTRTAGTLDTSQPKYVWPVPRDTRSTIRDVFYETPLLRNYDVFIVFCESTTGEFYGYAQFTGFSSSGTGMSTDHKSESTKHTSLGGCFPSFDPPSARATDSQKGTSVKLQPTSNLLSHAPELRMDIFELGHIPSLCGRRNSERYGPPCGALLPLRRADSPTDRVEEPPVWLLGDTLRIIEYGARLNLEWITTQRMPFRETYRLRDPWGQTLLWRHLQQSDYGIEIDATIGMKLLDIWRQYVEETNNLKIAQNMAMSVDSPDLDPRANTWAMRVLNLPGDTTLAELYGLFMPQSFPLATGSALSMTFLPAPIYWHSGSALVYYSSEVTMQAALQRFNGSRLRPGDSFSPLLLCLPSNSKPTIPV</sequence>
<dbReference type="Pfam" id="PF04146">
    <property type="entry name" value="YTH"/>
    <property type="match status" value="1"/>
</dbReference>
<dbReference type="GeneID" id="59347168"/>
<comment type="caution">
    <text evidence="2">The sequence shown here is derived from an EMBL/GenBank/DDBJ whole genome shotgun (WGS) entry which is preliminary data.</text>
</comment>
<dbReference type="SUPFAM" id="SSF54928">
    <property type="entry name" value="RNA-binding domain, RBD"/>
    <property type="match status" value="1"/>
</dbReference>
<organism evidence="2 3">
    <name type="scientific">Mycena indigotica</name>
    <dbReference type="NCBI Taxonomy" id="2126181"/>
    <lineage>
        <taxon>Eukaryota</taxon>
        <taxon>Fungi</taxon>
        <taxon>Dikarya</taxon>
        <taxon>Basidiomycota</taxon>
        <taxon>Agaricomycotina</taxon>
        <taxon>Agaricomycetes</taxon>
        <taxon>Agaricomycetidae</taxon>
        <taxon>Agaricales</taxon>
        <taxon>Marasmiineae</taxon>
        <taxon>Mycenaceae</taxon>
        <taxon>Mycena</taxon>
    </lineage>
</organism>
<name>A0A8H6W487_9AGAR</name>
<dbReference type="InterPro" id="IPR007275">
    <property type="entry name" value="YTH_domain"/>
</dbReference>
<feature type="domain" description="YTH" evidence="1">
    <location>
        <begin position="22"/>
        <end position="263"/>
    </location>
</feature>